<accession>A0A8T0NJT4</accession>
<dbReference type="Proteomes" id="UP000823388">
    <property type="component" value="Chromosome 9K"/>
</dbReference>
<dbReference type="AlphaFoldDB" id="A0A8T0NJT4"/>
<name>A0A8T0NJT4_PANVG</name>
<reference evidence="1" key="1">
    <citation type="submission" date="2020-05" db="EMBL/GenBank/DDBJ databases">
        <title>WGS assembly of Panicum virgatum.</title>
        <authorList>
            <person name="Lovell J.T."/>
            <person name="Jenkins J."/>
            <person name="Shu S."/>
            <person name="Juenger T.E."/>
            <person name="Schmutz J."/>
        </authorList>
    </citation>
    <scope>NUCLEOTIDE SEQUENCE</scope>
    <source>
        <strain evidence="1">AP13</strain>
    </source>
</reference>
<gene>
    <name evidence="1" type="ORF">PVAP13_9KG182385</name>
</gene>
<comment type="caution">
    <text evidence="1">The sequence shown here is derived from an EMBL/GenBank/DDBJ whole genome shotgun (WGS) entry which is preliminary data.</text>
</comment>
<protein>
    <submittedName>
        <fullName evidence="1">Uncharacterized protein</fullName>
    </submittedName>
</protein>
<evidence type="ECO:0000313" key="2">
    <source>
        <dbReference type="Proteomes" id="UP000823388"/>
    </source>
</evidence>
<sequence length="39" mass="4246">MPSRPLLCHRPSIVLNIGFDGYNGWEGHLSSGSFISSRG</sequence>
<keyword evidence="2" id="KW-1185">Reference proteome</keyword>
<evidence type="ECO:0000313" key="1">
    <source>
        <dbReference type="EMBL" id="KAG2548382.1"/>
    </source>
</evidence>
<dbReference type="EMBL" id="CM029053">
    <property type="protein sequence ID" value="KAG2548382.1"/>
    <property type="molecule type" value="Genomic_DNA"/>
</dbReference>
<organism evidence="1 2">
    <name type="scientific">Panicum virgatum</name>
    <name type="common">Blackwell switchgrass</name>
    <dbReference type="NCBI Taxonomy" id="38727"/>
    <lineage>
        <taxon>Eukaryota</taxon>
        <taxon>Viridiplantae</taxon>
        <taxon>Streptophyta</taxon>
        <taxon>Embryophyta</taxon>
        <taxon>Tracheophyta</taxon>
        <taxon>Spermatophyta</taxon>
        <taxon>Magnoliopsida</taxon>
        <taxon>Liliopsida</taxon>
        <taxon>Poales</taxon>
        <taxon>Poaceae</taxon>
        <taxon>PACMAD clade</taxon>
        <taxon>Panicoideae</taxon>
        <taxon>Panicodae</taxon>
        <taxon>Paniceae</taxon>
        <taxon>Panicinae</taxon>
        <taxon>Panicum</taxon>
        <taxon>Panicum sect. Hiantes</taxon>
    </lineage>
</organism>
<proteinExistence type="predicted"/>